<dbReference type="CDD" id="cd01557">
    <property type="entry name" value="BCAT_beta_family"/>
    <property type="match status" value="1"/>
</dbReference>
<keyword evidence="6 16" id="KW-0032">Aminotransferase</keyword>
<keyword evidence="10 16" id="KW-0100">Branched-chain amino acid biosynthesis</keyword>
<sequence length="357" mass="39313">MYGTIRVELSSERKAKPSVDTGLAFGKYFTDHMFMMNYSEGSGWHDPRIVPYAPITLDPSAMVFHYGQAIFEGLKAYRSPDKSSVYLFRPDKNAARLNQSCERLSMPSIDEAFFVEALQSLVRIDADWIPESEGTSLYIRPFIISTEAGLGVRPSSEYLFAVIMSPVGSYYEEGIHPVAIHVETHYTRAAVGGMGYAKAAGNYAGSLKAQMLAKEYNCSQVLWLDAAEKKYLEEVGSMNVFFKLGGEIVTPKLNGSILDGVTRNSVMQLLASWGMPVTERRISMDEIAAAFANGTLEEAFGTGTAAVISPIGSLHWNDQTMSINVGQTGPLTERLYNTLTGIQNGKIEDPFGWNVRC</sequence>
<evidence type="ECO:0000256" key="11">
    <source>
        <dbReference type="ARBA" id="ARBA00048212"/>
    </source>
</evidence>
<dbReference type="InterPro" id="IPR043131">
    <property type="entry name" value="BCAT-like_N"/>
</dbReference>
<evidence type="ECO:0000256" key="1">
    <source>
        <dbReference type="ARBA" id="ARBA00001933"/>
    </source>
</evidence>
<dbReference type="PANTHER" id="PTHR11825:SF44">
    <property type="entry name" value="BRANCHED-CHAIN-AMINO-ACID AMINOTRANSFERASE"/>
    <property type="match status" value="1"/>
</dbReference>
<comment type="pathway">
    <text evidence="3 17">Amino-acid biosynthesis; L-valine biosynthesis; L-valine from pyruvate: step 4/4.</text>
</comment>
<evidence type="ECO:0000256" key="3">
    <source>
        <dbReference type="ARBA" id="ARBA00004931"/>
    </source>
</evidence>
<dbReference type="EMBL" id="CP090978">
    <property type="protein sequence ID" value="UJF32952.1"/>
    <property type="molecule type" value="Genomic_DNA"/>
</dbReference>
<evidence type="ECO:0000256" key="8">
    <source>
        <dbReference type="ARBA" id="ARBA00022679"/>
    </source>
</evidence>
<comment type="similarity">
    <text evidence="5 14">Belongs to the class-IV pyridoxal-phosphate-dependent aminotransferase family.</text>
</comment>
<dbReference type="PROSITE" id="PS00770">
    <property type="entry name" value="AA_TRANSFER_CLASS_4"/>
    <property type="match status" value="1"/>
</dbReference>
<dbReference type="InterPro" id="IPR036038">
    <property type="entry name" value="Aminotransferase-like"/>
</dbReference>
<keyword evidence="19" id="KW-1185">Reference proteome</keyword>
<evidence type="ECO:0000256" key="15">
    <source>
        <dbReference type="RuleBase" id="RU004516"/>
    </source>
</evidence>
<comment type="cofactor">
    <cofactor evidence="1 15">
        <name>pyridoxal 5'-phosphate</name>
        <dbReference type="ChEBI" id="CHEBI:597326"/>
    </cofactor>
</comment>
<comment type="pathway">
    <text evidence="4 17">Amino-acid biosynthesis; L-leucine biosynthesis; L-leucine from 3-methyl-2-oxobutanoate: step 4/4.</text>
</comment>
<organism evidence="18 19">
    <name type="scientific">Paenibacillus hexagrammi</name>
    <dbReference type="NCBI Taxonomy" id="2908839"/>
    <lineage>
        <taxon>Bacteria</taxon>
        <taxon>Bacillati</taxon>
        <taxon>Bacillota</taxon>
        <taxon>Bacilli</taxon>
        <taxon>Bacillales</taxon>
        <taxon>Paenibacillaceae</taxon>
        <taxon>Paenibacillus</taxon>
    </lineage>
</organism>
<dbReference type="NCBIfam" id="NF009897">
    <property type="entry name" value="PRK13357.1"/>
    <property type="match status" value="1"/>
</dbReference>
<protein>
    <recommendedName>
        <fullName evidence="16">Branched-chain-amino-acid aminotransferase</fullName>
        <ecNumber evidence="16">2.6.1.42</ecNumber>
    </recommendedName>
</protein>
<dbReference type="InterPro" id="IPR043132">
    <property type="entry name" value="BCAT-like_C"/>
</dbReference>
<name>A0ABY3SIZ2_9BACL</name>
<evidence type="ECO:0000313" key="19">
    <source>
        <dbReference type="Proteomes" id="UP001649230"/>
    </source>
</evidence>
<evidence type="ECO:0000256" key="9">
    <source>
        <dbReference type="ARBA" id="ARBA00022898"/>
    </source>
</evidence>
<evidence type="ECO:0000256" key="6">
    <source>
        <dbReference type="ARBA" id="ARBA00022576"/>
    </source>
</evidence>
<dbReference type="NCBIfam" id="TIGR01123">
    <property type="entry name" value="ilvE_II"/>
    <property type="match status" value="1"/>
</dbReference>
<evidence type="ECO:0000256" key="10">
    <source>
        <dbReference type="ARBA" id="ARBA00023304"/>
    </source>
</evidence>
<evidence type="ECO:0000256" key="12">
    <source>
        <dbReference type="ARBA" id="ARBA00048798"/>
    </source>
</evidence>
<dbReference type="Gene3D" id="3.30.470.10">
    <property type="match status" value="1"/>
</dbReference>
<evidence type="ECO:0000256" key="5">
    <source>
        <dbReference type="ARBA" id="ARBA00009320"/>
    </source>
</evidence>
<comment type="catalytic activity">
    <reaction evidence="11 16">
        <text>L-valine + 2-oxoglutarate = 3-methyl-2-oxobutanoate + L-glutamate</text>
        <dbReference type="Rhea" id="RHEA:24813"/>
        <dbReference type="ChEBI" id="CHEBI:11851"/>
        <dbReference type="ChEBI" id="CHEBI:16810"/>
        <dbReference type="ChEBI" id="CHEBI:29985"/>
        <dbReference type="ChEBI" id="CHEBI:57762"/>
        <dbReference type="EC" id="2.6.1.42"/>
    </reaction>
</comment>
<keyword evidence="7 16" id="KW-0028">Amino-acid biosynthesis</keyword>
<accession>A0ABY3SIZ2</accession>
<evidence type="ECO:0000256" key="2">
    <source>
        <dbReference type="ARBA" id="ARBA00004824"/>
    </source>
</evidence>
<dbReference type="RefSeq" id="WP_235119295.1">
    <property type="nucleotide sequence ID" value="NZ_CP090978.1"/>
</dbReference>
<evidence type="ECO:0000256" key="7">
    <source>
        <dbReference type="ARBA" id="ARBA00022605"/>
    </source>
</evidence>
<comment type="catalytic activity">
    <reaction evidence="13 16">
        <text>L-leucine + 2-oxoglutarate = 4-methyl-2-oxopentanoate + L-glutamate</text>
        <dbReference type="Rhea" id="RHEA:18321"/>
        <dbReference type="ChEBI" id="CHEBI:16810"/>
        <dbReference type="ChEBI" id="CHEBI:17865"/>
        <dbReference type="ChEBI" id="CHEBI:29985"/>
        <dbReference type="ChEBI" id="CHEBI:57427"/>
        <dbReference type="EC" id="2.6.1.42"/>
    </reaction>
</comment>
<keyword evidence="8 16" id="KW-0808">Transferase</keyword>
<dbReference type="SUPFAM" id="SSF56752">
    <property type="entry name" value="D-aminoacid aminotransferase-like PLP-dependent enzymes"/>
    <property type="match status" value="1"/>
</dbReference>
<dbReference type="Proteomes" id="UP001649230">
    <property type="component" value="Chromosome"/>
</dbReference>
<comment type="catalytic activity">
    <reaction evidence="12 16">
        <text>L-isoleucine + 2-oxoglutarate = (S)-3-methyl-2-oxopentanoate + L-glutamate</text>
        <dbReference type="Rhea" id="RHEA:24801"/>
        <dbReference type="ChEBI" id="CHEBI:16810"/>
        <dbReference type="ChEBI" id="CHEBI:29985"/>
        <dbReference type="ChEBI" id="CHEBI:35146"/>
        <dbReference type="ChEBI" id="CHEBI:58045"/>
        <dbReference type="EC" id="2.6.1.42"/>
    </reaction>
</comment>
<dbReference type="InterPro" id="IPR005786">
    <property type="entry name" value="B_amino_transII"/>
</dbReference>
<dbReference type="EC" id="2.6.1.42" evidence="16"/>
<gene>
    <name evidence="18" type="ORF">L0M14_25800</name>
</gene>
<evidence type="ECO:0000256" key="13">
    <source>
        <dbReference type="ARBA" id="ARBA00049229"/>
    </source>
</evidence>
<keyword evidence="9 15" id="KW-0663">Pyridoxal phosphate</keyword>
<dbReference type="PIRSF" id="PIRSF006468">
    <property type="entry name" value="BCAT1"/>
    <property type="match status" value="1"/>
</dbReference>
<reference evidence="18 19" key="1">
    <citation type="journal article" date="2024" name="Int. J. Syst. Evol. Microbiol.">
        <title>Paenibacillus hexagrammi sp. nov., a novel bacterium isolated from the gut content of Hexagrammos agrammus.</title>
        <authorList>
            <person name="Jung H.K."/>
            <person name="Kim D.G."/>
            <person name="Zin H."/>
            <person name="Park J."/>
            <person name="Jung H."/>
            <person name="Kim Y.O."/>
            <person name="Kong H.J."/>
            <person name="Kim J.W."/>
            <person name="Kim Y.S."/>
        </authorList>
    </citation>
    <scope>NUCLEOTIDE SEQUENCE [LARGE SCALE GENOMIC DNA]</scope>
    <source>
        <strain evidence="18 19">YPD9-1</strain>
    </source>
</reference>
<evidence type="ECO:0000256" key="17">
    <source>
        <dbReference type="RuleBase" id="RU004519"/>
    </source>
</evidence>
<evidence type="ECO:0000256" key="16">
    <source>
        <dbReference type="RuleBase" id="RU004517"/>
    </source>
</evidence>
<comment type="pathway">
    <text evidence="2 17">Amino-acid biosynthesis; L-isoleucine biosynthesis; L-isoleucine from 2-oxobutanoate: step 4/4.</text>
</comment>
<dbReference type="GO" id="GO:0004084">
    <property type="term" value="F:branched-chain-amino-acid transaminase activity"/>
    <property type="evidence" value="ECO:0007669"/>
    <property type="project" value="UniProtKB-EC"/>
</dbReference>
<dbReference type="InterPro" id="IPR033939">
    <property type="entry name" value="BCAT_family"/>
</dbReference>
<proteinExistence type="inferred from homology"/>
<dbReference type="InterPro" id="IPR018300">
    <property type="entry name" value="Aminotrans_IV_CS"/>
</dbReference>
<evidence type="ECO:0000313" key="18">
    <source>
        <dbReference type="EMBL" id="UJF32952.1"/>
    </source>
</evidence>
<dbReference type="PANTHER" id="PTHR11825">
    <property type="entry name" value="SUBGROUP IIII AMINOTRANSFERASE"/>
    <property type="match status" value="1"/>
</dbReference>
<dbReference type="Gene3D" id="3.20.10.10">
    <property type="entry name" value="D-amino Acid Aminotransferase, subunit A, domain 2"/>
    <property type="match status" value="1"/>
</dbReference>
<evidence type="ECO:0000256" key="14">
    <source>
        <dbReference type="RuleBase" id="RU004106"/>
    </source>
</evidence>
<dbReference type="InterPro" id="IPR001544">
    <property type="entry name" value="Aminotrans_IV"/>
</dbReference>
<dbReference type="Pfam" id="PF01063">
    <property type="entry name" value="Aminotran_4"/>
    <property type="match status" value="1"/>
</dbReference>
<evidence type="ECO:0000256" key="4">
    <source>
        <dbReference type="ARBA" id="ARBA00005072"/>
    </source>
</evidence>